<gene>
    <name evidence="1" type="ORF">M1K48_09785</name>
</gene>
<accession>A0ABY5MXZ7</accession>
<proteinExistence type="predicted"/>
<dbReference type="RefSeq" id="WP_257794142.1">
    <property type="nucleotide sequence ID" value="NZ_CP097253.1"/>
</dbReference>
<evidence type="ECO:0000313" key="2">
    <source>
        <dbReference type="Proteomes" id="UP000831921"/>
    </source>
</evidence>
<evidence type="ECO:0000313" key="1">
    <source>
        <dbReference type="EMBL" id="UUR07231.1"/>
    </source>
</evidence>
<sequence>MGGTDFDDTVADIPPQADEVWLNRQKLNYRGIGDKKAIRHLIAS</sequence>
<protein>
    <submittedName>
        <fullName evidence="1">Uncharacterized protein</fullName>
    </submittedName>
</protein>
<organism evidence="1 2">
    <name type="scientific">Sphingomonas glaciei</name>
    <dbReference type="NCBI Taxonomy" id="2938948"/>
    <lineage>
        <taxon>Bacteria</taxon>
        <taxon>Pseudomonadati</taxon>
        <taxon>Pseudomonadota</taxon>
        <taxon>Alphaproteobacteria</taxon>
        <taxon>Sphingomonadales</taxon>
        <taxon>Sphingomonadaceae</taxon>
        <taxon>Sphingomonas</taxon>
    </lineage>
</organism>
<dbReference type="EMBL" id="CP097253">
    <property type="protein sequence ID" value="UUR07231.1"/>
    <property type="molecule type" value="Genomic_DNA"/>
</dbReference>
<reference evidence="1 2" key="1">
    <citation type="submission" date="2022-05" db="EMBL/GenBank/DDBJ databases">
        <title>S8-45 Sphingomonas ultraviolaceadurans.</title>
        <authorList>
            <person name="Liu Y."/>
        </authorList>
    </citation>
    <scope>NUCLEOTIDE SEQUENCE [LARGE SCALE GENOMIC DNA]</scope>
    <source>
        <strain evidence="1 2">S8-45</strain>
    </source>
</reference>
<keyword evidence="2" id="KW-1185">Reference proteome</keyword>
<dbReference type="Proteomes" id="UP000831921">
    <property type="component" value="Chromosome"/>
</dbReference>
<name>A0ABY5MXZ7_9SPHN</name>